<organism evidence="2 3">
    <name type="scientific">Macrophomina phaseolina (strain MS6)</name>
    <name type="common">Charcoal rot fungus</name>
    <dbReference type="NCBI Taxonomy" id="1126212"/>
    <lineage>
        <taxon>Eukaryota</taxon>
        <taxon>Fungi</taxon>
        <taxon>Dikarya</taxon>
        <taxon>Ascomycota</taxon>
        <taxon>Pezizomycotina</taxon>
        <taxon>Dothideomycetes</taxon>
        <taxon>Dothideomycetes incertae sedis</taxon>
        <taxon>Botryosphaeriales</taxon>
        <taxon>Botryosphaeriaceae</taxon>
        <taxon>Macrophomina</taxon>
    </lineage>
</organism>
<comment type="caution">
    <text evidence="2">The sequence shown here is derived from an EMBL/GenBank/DDBJ whole genome shotgun (WGS) entry which is preliminary data.</text>
</comment>
<evidence type="ECO:0000313" key="3">
    <source>
        <dbReference type="Proteomes" id="UP000007129"/>
    </source>
</evidence>
<proteinExistence type="predicted"/>
<feature type="compositionally biased region" description="Polar residues" evidence="1">
    <location>
        <begin position="1"/>
        <end position="22"/>
    </location>
</feature>
<reference evidence="2 3" key="1">
    <citation type="journal article" date="2012" name="BMC Genomics">
        <title>Tools to kill: Genome of one of the most destructive plant pathogenic fungi Macrophomina phaseolina.</title>
        <authorList>
            <person name="Islam M.S."/>
            <person name="Haque M.S."/>
            <person name="Islam M.M."/>
            <person name="Emdad E.M."/>
            <person name="Halim A."/>
            <person name="Hossen Q.M.M."/>
            <person name="Hossain M.Z."/>
            <person name="Ahmed B."/>
            <person name="Rahim S."/>
            <person name="Rahman M.S."/>
            <person name="Alam M.M."/>
            <person name="Hou S."/>
            <person name="Wan X."/>
            <person name="Saito J.A."/>
            <person name="Alam M."/>
        </authorList>
    </citation>
    <scope>NUCLEOTIDE SEQUENCE [LARGE SCALE GENOMIC DNA]</scope>
    <source>
        <strain evidence="2 3">MS6</strain>
    </source>
</reference>
<dbReference type="HOGENOM" id="CLU_3353520_0_0_1"/>
<sequence length="37" mass="4160">ETAQTKIEIESSVTTNNPVCNEQTKRLTQKPARSLSR</sequence>
<dbReference type="InParanoid" id="K2S0U9"/>
<evidence type="ECO:0000313" key="2">
    <source>
        <dbReference type="EMBL" id="EKG10365.1"/>
    </source>
</evidence>
<evidence type="ECO:0000256" key="1">
    <source>
        <dbReference type="SAM" id="MobiDB-lite"/>
    </source>
</evidence>
<dbReference type="VEuPathDB" id="FungiDB:MPH_12557"/>
<dbReference type="Proteomes" id="UP000007129">
    <property type="component" value="Unassembled WGS sequence"/>
</dbReference>
<accession>K2S0U9</accession>
<dbReference type="EMBL" id="AHHD01000521">
    <property type="protein sequence ID" value="EKG10365.1"/>
    <property type="molecule type" value="Genomic_DNA"/>
</dbReference>
<dbReference type="AlphaFoldDB" id="K2S0U9"/>
<feature type="non-terminal residue" evidence="2">
    <location>
        <position position="1"/>
    </location>
</feature>
<feature type="region of interest" description="Disordered" evidence="1">
    <location>
        <begin position="1"/>
        <end position="37"/>
    </location>
</feature>
<gene>
    <name evidence="2" type="ORF">MPH_12557</name>
</gene>
<protein>
    <submittedName>
        <fullName evidence="2">Uncharacterized protein</fullName>
    </submittedName>
</protein>
<name>K2S0U9_MACPH</name>